<reference evidence="3 4" key="1">
    <citation type="submission" date="2018-07" db="EMBL/GenBank/DDBJ databases">
        <title>Streptomyces species from bats.</title>
        <authorList>
            <person name="Dunlap C."/>
        </authorList>
    </citation>
    <scope>NUCLEOTIDE SEQUENCE [LARGE SCALE GENOMIC DNA]</scope>
    <source>
        <strain evidence="3 4">AC230</strain>
    </source>
</reference>
<dbReference type="InterPro" id="IPR003646">
    <property type="entry name" value="SH3-like_bac-type"/>
</dbReference>
<evidence type="ECO:0000259" key="2">
    <source>
        <dbReference type="Pfam" id="PF08239"/>
    </source>
</evidence>
<dbReference type="Pfam" id="PF08239">
    <property type="entry name" value="SH3_3"/>
    <property type="match status" value="1"/>
</dbReference>
<protein>
    <submittedName>
        <fullName evidence="3">SH3 domain-containing protein</fullName>
    </submittedName>
</protein>
<gene>
    <name evidence="3" type="ORF">DVH02_30530</name>
</gene>
<evidence type="ECO:0000313" key="4">
    <source>
        <dbReference type="Proteomes" id="UP000253741"/>
    </source>
</evidence>
<sequence>MHVRSLGRTAATLAVTTVAAAALALTAVAPASAAPTTTAAASTAETAAAPAVSVLAAPGDYLGEVTARTGLLLHDKPYRSARVVGSVEYGQIVRIFCRVNADDVEGNSTWYLLADGRWAWASAKYIRSIGAVPHLC</sequence>
<evidence type="ECO:0000256" key="1">
    <source>
        <dbReference type="SAM" id="SignalP"/>
    </source>
</evidence>
<dbReference type="OrthoDB" id="3482365at2"/>
<name>A0A370AY05_9ACTN</name>
<dbReference type="AlphaFoldDB" id="A0A370AY05"/>
<feature type="chain" id="PRO_5016960805" evidence="1">
    <location>
        <begin position="34"/>
        <end position="136"/>
    </location>
</feature>
<keyword evidence="1" id="KW-0732">Signal</keyword>
<organism evidence="3 4">
    <name type="scientific">Streptomyces corynorhini</name>
    <dbReference type="NCBI Taxonomy" id="2282652"/>
    <lineage>
        <taxon>Bacteria</taxon>
        <taxon>Bacillati</taxon>
        <taxon>Actinomycetota</taxon>
        <taxon>Actinomycetes</taxon>
        <taxon>Kitasatosporales</taxon>
        <taxon>Streptomycetaceae</taxon>
        <taxon>Streptomyces</taxon>
    </lineage>
</organism>
<dbReference type="RefSeq" id="WP_114627093.1">
    <property type="nucleotide sequence ID" value="NZ_QQNA01000316.1"/>
</dbReference>
<dbReference type="Proteomes" id="UP000253741">
    <property type="component" value="Unassembled WGS sequence"/>
</dbReference>
<proteinExistence type="predicted"/>
<evidence type="ECO:0000313" key="3">
    <source>
        <dbReference type="EMBL" id="RDG34221.1"/>
    </source>
</evidence>
<dbReference type="Gene3D" id="2.30.30.40">
    <property type="entry name" value="SH3 Domains"/>
    <property type="match status" value="1"/>
</dbReference>
<keyword evidence="4" id="KW-1185">Reference proteome</keyword>
<feature type="domain" description="SH3b" evidence="2">
    <location>
        <begin position="73"/>
        <end position="126"/>
    </location>
</feature>
<accession>A0A370AY05</accession>
<feature type="signal peptide" evidence="1">
    <location>
        <begin position="1"/>
        <end position="33"/>
    </location>
</feature>
<dbReference type="EMBL" id="QQNA01000316">
    <property type="protein sequence ID" value="RDG34221.1"/>
    <property type="molecule type" value="Genomic_DNA"/>
</dbReference>
<comment type="caution">
    <text evidence="3">The sequence shown here is derived from an EMBL/GenBank/DDBJ whole genome shotgun (WGS) entry which is preliminary data.</text>
</comment>